<gene>
    <name evidence="1" type="ORF">LX83_004917</name>
</gene>
<name>A0AAE3GL37_9PSEU</name>
<organism evidence="1 2">
    <name type="scientific">Goodfellowiella coeruleoviolacea</name>
    <dbReference type="NCBI Taxonomy" id="334858"/>
    <lineage>
        <taxon>Bacteria</taxon>
        <taxon>Bacillati</taxon>
        <taxon>Actinomycetota</taxon>
        <taxon>Actinomycetes</taxon>
        <taxon>Pseudonocardiales</taxon>
        <taxon>Pseudonocardiaceae</taxon>
        <taxon>Goodfellowiella</taxon>
    </lineage>
</organism>
<dbReference type="RefSeq" id="WP_253775507.1">
    <property type="nucleotide sequence ID" value="NZ_JAMTCK010000012.1"/>
</dbReference>
<reference evidence="1" key="1">
    <citation type="submission" date="2022-06" db="EMBL/GenBank/DDBJ databases">
        <title>Genomic Encyclopedia of Archaeal and Bacterial Type Strains, Phase II (KMG-II): from individual species to whole genera.</title>
        <authorList>
            <person name="Goeker M."/>
        </authorList>
    </citation>
    <scope>NUCLEOTIDE SEQUENCE</scope>
    <source>
        <strain evidence="1">DSM 43935</strain>
    </source>
</reference>
<dbReference type="Proteomes" id="UP001206128">
    <property type="component" value="Unassembled WGS sequence"/>
</dbReference>
<accession>A0AAE3GL37</accession>
<protein>
    <submittedName>
        <fullName evidence="1">Uncharacterized protein</fullName>
    </submittedName>
</protein>
<evidence type="ECO:0000313" key="1">
    <source>
        <dbReference type="EMBL" id="MCP2168043.1"/>
    </source>
</evidence>
<sequence>MSEPVGLLAALSAHLREPPVDASPLHREIARYERRVEVMQRVVEHGSAEDAELARQLALGARAAAEHLRTYLGG</sequence>
<dbReference type="EMBL" id="JAMTCK010000012">
    <property type="protein sequence ID" value="MCP2168043.1"/>
    <property type="molecule type" value="Genomic_DNA"/>
</dbReference>
<keyword evidence="2" id="KW-1185">Reference proteome</keyword>
<comment type="caution">
    <text evidence="1">The sequence shown here is derived from an EMBL/GenBank/DDBJ whole genome shotgun (WGS) entry which is preliminary data.</text>
</comment>
<proteinExistence type="predicted"/>
<dbReference type="AlphaFoldDB" id="A0AAE3GL37"/>
<evidence type="ECO:0000313" key="2">
    <source>
        <dbReference type="Proteomes" id="UP001206128"/>
    </source>
</evidence>